<feature type="domain" description="Xylanolytic transcriptional activator regulatory" evidence="4">
    <location>
        <begin position="117"/>
        <end position="226"/>
    </location>
</feature>
<reference evidence="5" key="1">
    <citation type="submission" date="2022-12" db="EMBL/GenBank/DDBJ databases">
        <authorList>
            <person name="Petersen C."/>
        </authorList>
    </citation>
    <scope>NUCLEOTIDE SEQUENCE</scope>
    <source>
        <strain evidence="5">IBT 29495</strain>
    </source>
</reference>
<sequence>MPTDNNDGDCVVYLGNCAALSFLQNIQQLIESETGYASIAADVAGLSVIEELPPVPPDNLTAYNSGDTEELERLIRVYFISTCGIVDLFERSHIESLLHRWINGLIPMKSGSAAVLVETVQAFVLISIFMLGCSRRNGASLNLGIAIGAAKSLGYHQPNTNSAYDGNERRQRAQIWKTLRYHDLFFSAMMGRSSSTSDTGFNIDEAQSSTPIEDEYDQSLSMTESARAFLVMEHIINDVKSVPSCRSHYANLPDLPFMGGFVNQSNKAIFETLTSLVLTTLP</sequence>
<dbReference type="OrthoDB" id="47007at2759"/>
<dbReference type="AlphaFoldDB" id="A0A9X0C955"/>
<dbReference type="GO" id="GO:0005634">
    <property type="term" value="C:nucleus"/>
    <property type="evidence" value="ECO:0007669"/>
    <property type="project" value="TreeGrafter"/>
</dbReference>
<proteinExistence type="predicted"/>
<comment type="caution">
    <text evidence="5">The sequence shown here is derived from an EMBL/GenBank/DDBJ whole genome shotgun (WGS) entry which is preliminary data.</text>
</comment>
<evidence type="ECO:0000256" key="1">
    <source>
        <dbReference type="ARBA" id="ARBA00023015"/>
    </source>
</evidence>
<evidence type="ECO:0000256" key="3">
    <source>
        <dbReference type="ARBA" id="ARBA00023242"/>
    </source>
</evidence>
<dbReference type="Proteomes" id="UP001149954">
    <property type="component" value="Unassembled WGS sequence"/>
</dbReference>
<dbReference type="Pfam" id="PF04082">
    <property type="entry name" value="Fungal_trans"/>
    <property type="match status" value="1"/>
</dbReference>
<dbReference type="CDD" id="cd12148">
    <property type="entry name" value="fungal_TF_MHR"/>
    <property type="match status" value="1"/>
</dbReference>
<reference evidence="5" key="2">
    <citation type="journal article" date="2023" name="IMA Fungus">
        <title>Comparative genomic study of the Penicillium genus elucidates a diverse pangenome and 15 lateral gene transfer events.</title>
        <authorList>
            <person name="Petersen C."/>
            <person name="Sorensen T."/>
            <person name="Nielsen M.R."/>
            <person name="Sondergaard T.E."/>
            <person name="Sorensen J.L."/>
            <person name="Fitzpatrick D.A."/>
            <person name="Frisvad J.C."/>
            <person name="Nielsen K.L."/>
        </authorList>
    </citation>
    <scope>NUCLEOTIDE SEQUENCE</scope>
    <source>
        <strain evidence="5">IBT 29495</strain>
    </source>
</reference>
<gene>
    <name evidence="5" type="ORF">N7463_002616</name>
</gene>
<dbReference type="PANTHER" id="PTHR47424:SF9">
    <property type="entry name" value="TAH-2"/>
    <property type="match status" value="1"/>
</dbReference>
<dbReference type="PANTHER" id="PTHR47424">
    <property type="entry name" value="REGULATORY PROTEIN GAL4"/>
    <property type="match status" value="1"/>
</dbReference>
<keyword evidence="3" id="KW-0539">Nucleus</keyword>
<dbReference type="GO" id="GO:0000981">
    <property type="term" value="F:DNA-binding transcription factor activity, RNA polymerase II-specific"/>
    <property type="evidence" value="ECO:0007669"/>
    <property type="project" value="TreeGrafter"/>
</dbReference>
<protein>
    <recommendedName>
        <fullName evidence="4">Xylanolytic transcriptional activator regulatory domain-containing protein</fullName>
    </recommendedName>
</protein>
<evidence type="ECO:0000256" key="2">
    <source>
        <dbReference type="ARBA" id="ARBA00023163"/>
    </source>
</evidence>
<dbReference type="GO" id="GO:0000978">
    <property type="term" value="F:RNA polymerase II cis-regulatory region sequence-specific DNA binding"/>
    <property type="evidence" value="ECO:0007669"/>
    <property type="project" value="TreeGrafter"/>
</dbReference>
<dbReference type="InterPro" id="IPR007219">
    <property type="entry name" value="XnlR_reg_dom"/>
</dbReference>
<accession>A0A9X0C955</accession>
<keyword evidence="1" id="KW-0805">Transcription regulation</keyword>
<evidence type="ECO:0000313" key="5">
    <source>
        <dbReference type="EMBL" id="KAJ5513064.1"/>
    </source>
</evidence>
<dbReference type="GO" id="GO:0006351">
    <property type="term" value="P:DNA-templated transcription"/>
    <property type="evidence" value="ECO:0007669"/>
    <property type="project" value="InterPro"/>
</dbReference>
<dbReference type="EMBL" id="JAPWDS010000002">
    <property type="protein sequence ID" value="KAJ5513064.1"/>
    <property type="molecule type" value="Genomic_DNA"/>
</dbReference>
<name>A0A9X0C955_9EURO</name>
<evidence type="ECO:0000313" key="6">
    <source>
        <dbReference type="Proteomes" id="UP001149954"/>
    </source>
</evidence>
<keyword evidence="6" id="KW-1185">Reference proteome</keyword>
<dbReference type="InterPro" id="IPR051127">
    <property type="entry name" value="Fungal_SecMet_Regulators"/>
</dbReference>
<keyword evidence="2" id="KW-0804">Transcription</keyword>
<organism evidence="5 6">
    <name type="scientific">Penicillium fimorum</name>
    <dbReference type="NCBI Taxonomy" id="1882269"/>
    <lineage>
        <taxon>Eukaryota</taxon>
        <taxon>Fungi</taxon>
        <taxon>Dikarya</taxon>
        <taxon>Ascomycota</taxon>
        <taxon>Pezizomycotina</taxon>
        <taxon>Eurotiomycetes</taxon>
        <taxon>Eurotiomycetidae</taxon>
        <taxon>Eurotiales</taxon>
        <taxon>Aspergillaceae</taxon>
        <taxon>Penicillium</taxon>
    </lineage>
</organism>
<dbReference type="GO" id="GO:0008270">
    <property type="term" value="F:zinc ion binding"/>
    <property type="evidence" value="ECO:0007669"/>
    <property type="project" value="InterPro"/>
</dbReference>
<evidence type="ECO:0000259" key="4">
    <source>
        <dbReference type="Pfam" id="PF04082"/>
    </source>
</evidence>
<dbReference type="GO" id="GO:0000435">
    <property type="term" value="P:positive regulation of transcription from RNA polymerase II promoter by galactose"/>
    <property type="evidence" value="ECO:0007669"/>
    <property type="project" value="TreeGrafter"/>
</dbReference>